<comment type="caution">
    <text evidence="1">The sequence shown here is derived from an EMBL/GenBank/DDBJ whole genome shotgun (WGS) entry which is preliminary data.</text>
</comment>
<evidence type="ECO:0000313" key="2">
    <source>
        <dbReference type="Proteomes" id="UP001235849"/>
    </source>
</evidence>
<reference evidence="1 2" key="1">
    <citation type="submission" date="2023-01" db="EMBL/GenBank/DDBJ databases">
        <title>Novel diversity within Roseofilum (Cyanobacteria; Desertifilaceae) from marine benthic mats with descriptions of four novel species.</title>
        <authorList>
            <person name="Wang Y."/>
            <person name="Berthold D.E."/>
            <person name="Hu J."/>
            <person name="Lefler F.W."/>
            <person name="Laughinghouse H.D. IV."/>
        </authorList>
    </citation>
    <scope>NUCLEOTIDE SEQUENCE [LARGE SCALE GENOMIC DNA]</scope>
    <source>
        <strain evidence="1 2">BLCC-M114</strain>
    </source>
</reference>
<dbReference type="Proteomes" id="UP001235849">
    <property type="component" value="Unassembled WGS sequence"/>
</dbReference>
<dbReference type="RefSeq" id="WP_283766720.1">
    <property type="nucleotide sequence ID" value="NZ_JAQOSO010000055.1"/>
</dbReference>
<dbReference type="EMBL" id="JAQOSO010000055">
    <property type="protein sequence ID" value="MDJ1174390.1"/>
    <property type="molecule type" value="Genomic_DNA"/>
</dbReference>
<keyword evidence="2" id="KW-1185">Reference proteome</keyword>
<accession>A0ABT7B5E2</accession>
<name>A0ABT7B5E2_9CYAN</name>
<gene>
    <name evidence="1" type="ORF">PMG25_09840</name>
</gene>
<sequence>MSNEASQNAPTNIEVQMNFKSSVNSAVGKAGTVNVNLKQSLADSAAEIQQLLQLLNRSYPEDLPAETQAEIEVAVNGIEKNPALKERVMAALKAGGVEALKELTDNAYVNIFVAAYEGFQNP</sequence>
<organism evidence="1 2">
    <name type="scientific">Roseofilum capinflatum BLCC-M114</name>
    <dbReference type="NCBI Taxonomy" id="3022440"/>
    <lineage>
        <taxon>Bacteria</taxon>
        <taxon>Bacillati</taxon>
        <taxon>Cyanobacteriota</taxon>
        <taxon>Cyanophyceae</taxon>
        <taxon>Desertifilales</taxon>
        <taxon>Desertifilaceae</taxon>
        <taxon>Roseofilum</taxon>
        <taxon>Roseofilum capinflatum</taxon>
    </lineage>
</organism>
<protein>
    <submittedName>
        <fullName evidence="1">Uncharacterized protein</fullName>
    </submittedName>
</protein>
<evidence type="ECO:0000313" key="1">
    <source>
        <dbReference type="EMBL" id="MDJ1174390.1"/>
    </source>
</evidence>
<proteinExistence type="predicted"/>